<evidence type="ECO:0000313" key="5">
    <source>
        <dbReference type="Proteomes" id="UP000678499"/>
    </source>
</evidence>
<feature type="signal peptide" evidence="2">
    <location>
        <begin position="1"/>
        <end position="20"/>
    </location>
</feature>
<feature type="chain" id="PRO_5036210168" description="Niemann-Pick C1 N-terminal domain-containing protein" evidence="2">
    <location>
        <begin position="21"/>
        <end position="319"/>
    </location>
</feature>
<dbReference type="GO" id="GO:0042632">
    <property type="term" value="P:cholesterol homeostasis"/>
    <property type="evidence" value="ECO:0007669"/>
    <property type="project" value="TreeGrafter"/>
</dbReference>
<dbReference type="GO" id="GO:0015918">
    <property type="term" value="P:sterol transport"/>
    <property type="evidence" value="ECO:0007669"/>
    <property type="project" value="TreeGrafter"/>
</dbReference>
<dbReference type="PANTHER" id="PTHR45727:SF2">
    <property type="entry name" value="NPC INTRACELLULAR CHOLESTEROL TRANSPORTER 1"/>
    <property type="match status" value="1"/>
</dbReference>
<reference evidence="4" key="1">
    <citation type="submission" date="2020-11" db="EMBL/GenBank/DDBJ databases">
        <authorList>
            <person name="Tran Van P."/>
        </authorList>
    </citation>
    <scope>NUCLEOTIDE SEQUENCE</scope>
</reference>
<evidence type="ECO:0000256" key="2">
    <source>
        <dbReference type="SAM" id="SignalP"/>
    </source>
</evidence>
<dbReference type="OrthoDB" id="7601797at2759"/>
<keyword evidence="1" id="KW-0812">Transmembrane</keyword>
<dbReference type="Pfam" id="PF16414">
    <property type="entry name" value="NPC1_N"/>
    <property type="match status" value="1"/>
</dbReference>
<keyword evidence="2" id="KW-0732">Signal</keyword>
<dbReference type="PANTHER" id="PTHR45727">
    <property type="entry name" value="NPC INTRACELLULAR CHOLESTEROL TRANSPORTER 1"/>
    <property type="match status" value="1"/>
</dbReference>
<proteinExistence type="predicted"/>
<evidence type="ECO:0000256" key="1">
    <source>
        <dbReference type="SAM" id="Phobius"/>
    </source>
</evidence>
<dbReference type="GO" id="GO:0030299">
    <property type="term" value="P:intestinal cholesterol absorption"/>
    <property type="evidence" value="ECO:0007669"/>
    <property type="project" value="TreeGrafter"/>
</dbReference>
<accession>A0A7R9BKL5</accession>
<gene>
    <name evidence="4" type="ORF">NMOB1V02_LOCUS4804</name>
</gene>
<keyword evidence="1" id="KW-1133">Transmembrane helix</keyword>
<keyword evidence="5" id="KW-1185">Reference proteome</keyword>
<feature type="transmembrane region" description="Helical" evidence="1">
    <location>
        <begin position="272"/>
        <end position="296"/>
    </location>
</feature>
<keyword evidence="1" id="KW-0472">Membrane</keyword>
<evidence type="ECO:0000259" key="3">
    <source>
        <dbReference type="Pfam" id="PF16414"/>
    </source>
</evidence>
<feature type="domain" description="Niemann-Pick C1 N-terminal" evidence="3">
    <location>
        <begin position="20"/>
        <end position="269"/>
    </location>
</feature>
<dbReference type="EMBL" id="CAJPEX010000787">
    <property type="protein sequence ID" value="CAG0917214.1"/>
    <property type="molecule type" value="Genomic_DNA"/>
</dbReference>
<organism evidence="4">
    <name type="scientific">Notodromas monacha</name>
    <dbReference type="NCBI Taxonomy" id="399045"/>
    <lineage>
        <taxon>Eukaryota</taxon>
        <taxon>Metazoa</taxon>
        <taxon>Ecdysozoa</taxon>
        <taxon>Arthropoda</taxon>
        <taxon>Crustacea</taxon>
        <taxon>Oligostraca</taxon>
        <taxon>Ostracoda</taxon>
        <taxon>Podocopa</taxon>
        <taxon>Podocopida</taxon>
        <taxon>Cypridocopina</taxon>
        <taxon>Cypridoidea</taxon>
        <taxon>Cyprididae</taxon>
        <taxon>Notodromas</taxon>
    </lineage>
</organism>
<dbReference type="InterPro" id="IPR032190">
    <property type="entry name" value="NPC1_N"/>
</dbReference>
<dbReference type="AlphaFoldDB" id="A0A7R9BKL5"/>
<dbReference type="EMBL" id="OA882824">
    <property type="protein sequence ID" value="CAD7277062.1"/>
    <property type="molecule type" value="Genomic_DNA"/>
</dbReference>
<protein>
    <recommendedName>
        <fullName evidence="3">Niemann-Pick C1 N-terminal domain-containing protein</fullName>
    </recommendedName>
</protein>
<evidence type="ECO:0000313" key="4">
    <source>
        <dbReference type="EMBL" id="CAD7277062.1"/>
    </source>
</evidence>
<name>A0A7R9BKL5_9CRUS</name>
<dbReference type="GO" id="GO:0005886">
    <property type="term" value="C:plasma membrane"/>
    <property type="evidence" value="ECO:0007669"/>
    <property type="project" value="TreeGrafter"/>
</dbReference>
<sequence>MAVWAVCLVIIAAFASKAESRCSFHGQCGTYIGILGEVGVPCKTDMEPVPLNDTTAEQNLKKFCGDLWKAAPENQAGDKMFCCDSEQVSNLMSNLEIPGTLMSRCPTCYRNFREYTCQLTCSPKQSDFVLVTDYDNETNAIKSIDYALSRNYAYTTWDSCRGVKNPQTQESILQLMCGPYGTSCSYEELFHFMGDMANMQTPFSMNFLFLDSPVDPKTNLTHFDYEAANCSQPAKGEEYACSCIDCPLSCPLPPTFPEDLYRPFEISGVNGYYVVVGAGFVVYILVLAVVFAFSWLKTRSKFARGCELLYKIGGLENSG</sequence>
<feature type="non-terminal residue" evidence="4">
    <location>
        <position position="319"/>
    </location>
</feature>
<dbReference type="Proteomes" id="UP000678499">
    <property type="component" value="Unassembled WGS sequence"/>
</dbReference>
<dbReference type="GO" id="GO:0015485">
    <property type="term" value="F:cholesterol binding"/>
    <property type="evidence" value="ECO:0007669"/>
    <property type="project" value="TreeGrafter"/>
</dbReference>